<evidence type="ECO:0000256" key="1">
    <source>
        <dbReference type="SAM" id="SignalP"/>
    </source>
</evidence>
<sequence>MANFNESNFYLFIIMVIKNLIICVIQTENCYEVADCNHIKCGPGTGMKCYTPVDVTVGVCTCVTSTTNQCTLQIDCNRDVCSTRDPHEHCVDGHCACLHFQP</sequence>
<evidence type="ECO:0000313" key="2">
    <source>
        <dbReference type="EMBL" id="KAL3891673.1"/>
    </source>
</evidence>
<dbReference type="Proteomes" id="UP001634394">
    <property type="component" value="Unassembled WGS sequence"/>
</dbReference>
<accession>A0ABD3Y2J5</accession>
<dbReference type="EMBL" id="JBJQND010000001">
    <property type="protein sequence ID" value="KAL3891673.1"/>
    <property type="molecule type" value="Genomic_DNA"/>
</dbReference>
<reference evidence="2 3" key="1">
    <citation type="submission" date="2024-11" db="EMBL/GenBank/DDBJ databases">
        <title>Chromosome-level genome assembly of the freshwater bivalve Anodonta woodiana.</title>
        <authorList>
            <person name="Chen X."/>
        </authorList>
    </citation>
    <scope>NUCLEOTIDE SEQUENCE [LARGE SCALE GENOMIC DNA]</scope>
    <source>
        <strain evidence="2">MN2024</strain>
        <tissue evidence="2">Gills</tissue>
    </source>
</reference>
<organism evidence="2 3">
    <name type="scientific">Sinanodonta woodiana</name>
    <name type="common">Chinese pond mussel</name>
    <name type="synonym">Anodonta woodiana</name>
    <dbReference type="NCBI Taxonomy" id="1069815"/>
    <lineage>
        <taxon>Eukaryota</taxon>
        <taxon>Metazoa</taxon>
        <taxon>Spiralia</taxon>
        <taxon>Lophotrochozoa</taxon>
        <taxon>Mollusca</taxon>
        <taxon>Bivalvia</taxon>
        <taxon>Autobranchia</taxon>
        <taxon>Heteroconchia</taxon>
        <taxon>Palaeoheterodonta</taxon>
        <taxon>Unionida</taxon>
        <taxon>Unionoidea</taxon>
        <taxon>Unionidae</taxon>
        <taxon>Unioninae</taxon>
        <taxon>Sinanodonta</taxon>
    </lineage>
</organism>
<evidence type="ECO:0000313" key="3">
    <source>
        <dbReference type="Proteomes" id="UP001634394"/>
    </source>
</evidence>
<comment type="caution">
    <text evidence="2">The sequence shown here is derived from an EMBL/GenBank/DDBJ whole genome shotgun (WGS) entry which is preliminary data.</text>
</comment>
<feature type="chain" id="PRO_5044781990" evidence="1">
    <location>
        <begin position="28"/>
        <end position="102"/>
    </location>
</feature>
<feature type="signal peptide" evidence="1">
    <location>
        <begin position="1"/>
        <end position="27"/>
    </location>
</feature>
<keyword evidence="1" id="KW-0732">Signal</keyword>
<protein>
    <submittedName>
        <fullName evidence="2">Uncharacterized protein</fullName>
    </submittedName>
</protein>
<keyword evidence="3" id="KW-1185">Reference proteome</keyword>
<dbReference type="AlphaFoldDB" id="A0ABD3Y2J5"/>
<name>A0ABD3Y2J5_SINWO</name>
<gene>
    <name evidence="2" type="ORF">ACJMK2_003925</name>
</gene>
<proteinExistence type="predicted"/>